<dbReference type="PANTHER" id="PTHR42933">
    <property type="entry name" value="SLR6095 PROTEIN"/>
    <property type="match status" value="1"/>
</dbReference>
<keyword evidence="5" id="KW-0949">S-adenosyl-L-methionine</keyword>
<gene>
    <name evidence="10" type="ORF">GND98_017615</name>
</gene>
<proteinExistence type="inferred from homology"/>
<protein>
    <recommendedName>
        <fullName evidence="2">site-specific DNA-methyltransferase (adenine-specific)</fullName>
        <ecNumber evidence="2">2.1.1.72</ecNumber>
    </recommendedName>
</protein>
<dbReference type="PRINTS" id="PR00507">
    <property type="entry name" value="N12N6MTFRASE"/>
</dbReference>
<dbReference type="CDD" id="cd02440">
    <property type="entry name" value="AdoMet_MTases"/>
    <property type="match status" value="1"/>
</dbReference>
<comment type="caution">
    <text evidence="10">The sequence shown here is derived from an EMBL/GenBank/DDBJ whole genome shotgun (WGS) entry which is preliminary data.</text>
</comment>
<keyword evidence="3 10" id="KW-0489">Methyltransferase</keyword>
<evidence type="ECO:0000256" key="6">
    <source>
        <dbReference type="ARBA" id="ARBA00022747"/>
    </source>
</evidence>
<dbReference type="GO" id="GO:0003677">
    <property type="term" value="F:DNA binding"/>
    <property type="evidence" value="ECO:0007669"/>
    <property type="project" value="InterPro"/>
</dbReference>
<dbReference type="Pfam" id="PF02384">
    <property type="entry name" value="N6_Mtase"/>
    <property type="match status" value="1"/>
</dbReference>
<dbReference type="EC" id="2.1.1.72" evidence="2"/>
<evidence type="ECO:0000259" key="9">
    <source>
        <dbReference type="Pfam" id="PF12161"/>
    </source>
</evidence>
<comment type="similarity">
    <text evidence="1">Belongs to the N(4)/N(6)-methyltransferase family.</text>
</comment>
<sequence>MLSAEIKSKIDKLWNNFWSGGISNPLTVIEQISYLLFIKRLDDIDNANEKRANRIGRPFKSLFMELTEKLKEDGKFEADFSWELLKWSQFKHLEVEKMFDVVSQKVFTAIKSLGGEDSSFTAEMKDSVFMIPKPSLLQESVRLIDGINMDDADTKGDLYEYLLSKLATSGVNGQFRTPRHIIRMMVELMDPSAEDKICDPACGTAGFLINSLEYILEKYTRPESVFTDEEGNLHNRIGDMMSNEEWEHFRTQMFYGFDFDPSMVRIASMNLMLHSLDNPNVRQMDALSKRYEEENKYTLVLANPPFKGSIDAGDINPSLAKGAKTTKTELLFMKLINRILDLGGRCAVIVPDGVLFGSTKAHKDIRQSLVEENALEGVISMPSGVFKPYAGVSTAILIFTKGGETNKVWFYDMQSDGYSLDDKRNKIDNDGDIPDIIEKWRAIKKDNGVEPTKEDKWFWVEKEEIVNNDYDLSINKYKEIEYEEVIYDAPSVILERIEALEEEISKGLSELKGMLEV</sequence>
<evidence type="ECO:0000256" key="2">
    <source>
        <dbReference type="ARBA" id="ARBA00011900"/>
    </source>
</evidence>
<dbReference type="SUPFAM" id="SSF53335">
    <property type="entry name" value="S-adenosyl-L-methionine-dependent methyltransferases"/>
    <property type="match status" value="1"/>
</dbReference>
<dbReference type="Proteomes" id="UP000474042">
    <property type="component" value="Unassembled WGS sequence"/>
</dbReference>
<dbReference type="Gene3D" id="1.20.1260.30">
    <property type="match status" value="1"/>
</dbReference>
<dbReference type="InterPro" id="IPR029063">
    <property type="entry name" value="SAM-dependent_MTases_sf"/>
</dbReference>
<comment type="catalytic activity">
    <reaction evidence="7">
        <text>a 2'-deoxyadenosine in DNA + S-adenosyl-L-methionine = an N(6)-methyl-2'-deoxyadenosine in DNA + S-adenosyl-L-homocysteine + H(+)</text>
        <dbReference type="Rhea" id="RHEA:15197"/>
        <dbReference type="Rhea" id="RHEA-COMP:12418"/>
        <dbReference type="Rhea" id="RHEA-COMP:12419"/>
        <dbReference type="ChEBI" id="CHEBI:15378"/>
        <dbReference type="ChEBI" id="CHEBI:57856"/>
        <dbReference type="ChEBI" id="CHEBI:59789"/>
        <dbReference type="ChEBI" id="CHEBI:90615"/>
        <dbReference type="ChEBI" id="CHEBI:90616"/>
        <dbReference type="EC" id="2.1.1.72"/>
    </reaction>
</comment>
<dbReference type="PANTHER" id="PTHR42933:SF3">
    <property type="entry name" value="TYPE I RESTRICTION ENZYME MJAVIII METHYLASE SUBUNIT"/>
    <property type="match status" value="1"/>
</dbReference>
<dbReference type="GO" id="GO:0009307">
    <property type="term" value="P:DNA restriction-modification system"/>
    <property type="evidence" value="ECO:0007669"/>
    <property type="project" value="UniProtKB-KW"/>
</dbReference>
<dbReference type="GO" id="GO:0008170">
    <property type="term" value="F:N-methyltransferase activity"/>
    <property type="evidence" value="ECO:0007669"/>
    <property type="project" value="InterPro"/>
</dbReference>
<evidence type="ECO:0000313" key="10">
    <source>
        <dbReference type="EMBL" id="NAS19620.1"/>
    </source>
</evidence>
<evidence type="ECO:0000256" key="1">
    <source>
        <dbReference type="ARBA" id="ARBA00006594"/>
    </source>
</evidence>
<accession>A0A6L9ESK2</accession>
<name>A0A6L9ESK2_CLOBU</name>
<evidence type="ECO:0000259" key="8">
    <source>
        <dbReference type="Pfam" id="PF02384"/>
    </source>
</evidence>
<evidence type="ECO:0000256" key="7">
    <source>
        <dbReference type="ARBA" id="ARBA00047942"/>
    </source>
</evidence>
<reference evidence="10 11" key="1">
    <citation type="submission" date="2020-01" db="EMBL/GenBank/DDBJ databases">
        <title>Genome sequence of a 1,3-propanediol producer, Clostridium butyricum S3.</title>
        <authorList>
            <person name="Zhou J."/>
        </authorList>
    </citation>
    <scope>NUCLEOTIDE SEQUENCE [LARGE SCALE GENOMIC DNA]</scope>
    <source>
        <strain evidence="10 11">S3</strain>
    </source>
</reference>
<dbReference type="InterPro" id="IPR051537">
    <property type="entry name" value="DNA_Adenine_Mtase"/>
</dbReference>
<dbReference type="InterPro" id="IPR022749">
    <property type="entry name" value="D12N6_MeTrfase_N"/>
</dbReference>
<keyword evidence="6" id="KW-0680">Restriction system</keyword>
<organism evidence="10 11">
    <name type="scientific">Clostridium butyricum</name>
    <dbReference type="NCBI Taxonomy" id="1492"/>
    <lineage>
        <taxon>Bacteria</taxon>
        <taxon>Bacillati</taxon>
        <taxon>Bacillota</taxon>
        <taxon>Clostridia</taxon>
        <taxon>Eubacteriales</taxon>
        <taxon>Clostridiaceae</taxon>
        <taxon>Clostridium</taxon>
    </lineage>
</organism>
<evidence type="ECO:0000256" key="3">
    <source>
        <dbReference type="ARBA" id="ARBA00022603"/>
    </source>
</evidence>
<evidence type="ECO:0000256" key="5">
    <source>
        <dbReference type="ARBA" id="ARBA00022691"/>
    </source>
</evidence>
<evidence type="ECO:0000256" key="4">
    <source>
        <dbReference type="ARBA" id="ARBA00022679"/>
    </source>
</evidence>
<feature type="domain" description="N6 adenine-specific DNA methyltransferase N-terminal" evidence="9">
    <location>
        <begin position="6"/>
        <end position="142"/>
    </location>
</feature>
<feature type="domain" description="DNA methylase adenine-specific" evidence="8">
    <location>
        <begin position="152"/>
        <end position="482"/>
    </location>
</feature>
<dbReference type="InterPro" id="IPR038333">
    <property type="entry name" value="T1MK-like_N_sf"/>
</dbReference>
<dbReference type="GO" id="GO:0032259">
    <property type="term" value="P:methylation"/>
    <property type="evidence" value="ECO:0007669"/>
    <property type="project" value="UniProtKB-KW"/>
</dbReference>
<dbReference type="Pfam" id="PF12161">
    <property type="entry name" value="HsdM_N"/>
    <property type="match status" value="1"/>
</dbReference>
<dbReference type="GO" id="GO:0009007">
    <property type="term" value="F:site-specific DNA-methyltransferase (adenine-specific) activity"/>
    <property type="evidence" value="ECO:0007669"/>
    <property type="project" value="UniProtKB-EC"/>
</dbReference>
<dbReference type="InterPro" id="IPR003356">
    <property type="entry name" value="DNA_methylase_A-5"/>
</dbReference>
<dbReference type="Gene3D" id="3.40.50.150">
    <property type="entry name" value="Vaccinia Virus protein VP39"/>
    <property type="match status" value="1"/>
</dbReference>
<evidence type="ECO:0000313" key="11">
    <source>
        <dbReference type="Proteomes" id="UP000474042"/>
    </source>
</evidence>
<dbReference type="AlphaFoldDB" id="A0A6L9ESK2"/>
<keyword evidence="4" id="KW-0808">Transferase</keyword>
<dbReference type="EMBL" id="WOFV02000086">
    <property type="protein sequence ID" value="NAS19620.1"/>
    <property type="molecule type" value="Genomic_DNA"/>
</dbReference>